<dbReference type="PRINTS" id="PR00412">
    <property type="entry name" value="EPOXHYDRLASE"/>
</dbReference>
<dbReference type="OrthoDB" id="9808398at2"/>
<dbReference type="PRINTS" id="PR00111">
    <property type="entry name" value="ABHYDROLASE"/>
</dbReference>
<gene>
    <name evidence="2" type="ORF">THSYN_09700</name>
</gene>
<accession>A0A2K8U6N3</accession>
<dbReference type="KEGG" id="tsy:THSYN_09700"/>
<sequence length="297" mass="32211">MEITPLQRLTLPCGPLAYRQAGSGAPLILIHGWRGSSNHWQHTLSALADIRCVYAIDLPGHGATPSVGDRLTTEALARLAIDFADKLGLAQFDLVGHSYGAAVAVAIAAAWPDRVRRLVLVSLGTVRDDLEHYALTQAHSYLTLVLPWWRPWLALARPWPGQWQPWIDWVGDQPTMSQAIAGGFLRQVPEDHAVVTDGVREFLNTDPLSALEVWIDATSPAFIAALAKITAPALLLSGDRDLVSPATGVAALAERLGGCRMVLLPDCGHMPMIEWPEPFHRALREFLNAGEGAGQPT</sequence>
<dbReference type="AlphaFoldDB" id="A0A2K8U6N3"/>
<dbReference type="Proteomes" id="UP000232638">
    <property type="component" value="Chromosome"/>
</dbReference>
<dbReference type="InterPro" id="IPR000073">
    <property type="entry name" value="AB_hydrolase_1"/>
</dbReference>
<dbReference type="Pfam" id="PF12697">
    <property type="entry name" value="Abhydrolase_6"/>
    <property type="match status" value="1"/>
</dbReference>
<evidence type="ECO:0000313" key="3">
    <source>
        <dbReference type="Proteomes" id="UP000232638"/>
    </source>
</evidence>
<dbReference type="GO" id="GO:0016020">
    <property type="term" value="C:membrane"/>
    <property type="evidence" value="ECO:0007669"/>
    <property type="project" value="TreeGrafter"/>
</dbReference>
<protein>
    <submittedName>
        <fullName evidence="2">Alpha/beta hydrolase</fullName>
    </submittedName>
</protein>
<keyword evidence="2" id="KW-0378">Hydrolase</keyword>
<dbReference type="RefSeq" id="WP_100918972.1">
    <property type="nucleotide sequence ID" value="NZ_CP020370.1"/>
</dbReference>
<evidence type="ECO:0000259" key="1">
    <source>
        <dbReference type="Pfam" id="PF12697"/>
    </source>
</evidence>
<dbReference type="PANTHER" id="PTHR43798">
    <property type="entry name" value="MONOACYLGLYCEROL LIPASE"/>
    <property type="match status" value="1"/>
</dbReference>
<name>A0A2K8U6N3_9GAMM</name>
<dbReference type="GO" id="GO:0016787">
    <property type="term" value="F:hydrolase activity"/>
    <property type="evidence" value="ECO:0007669"/>
    <property type="project" value="UniProtKB-KW"/>
</dbReference>
<dbReference type="PANTHER" id="PTHR43798:SF33">
    <property type="entry name" value="HYDROLASE, PUTATIVE (AFU_ORTHOLOGUE AFUA_2G14860)-RELATED"/>
    <property type="match status" value="1"/>
</dbReference>
<dbReference type="SUPFAM" id="SSF53474">
    <property type="entry name" value="alpha/beta-Hydrolases"/>
    <property type="match status" value="1"/>
</dbReference>
<dbReference type="InterPro" id="IPR000639">
    <property type="entry name" value="Epox_hydrolase-like"/>
</dbReference>
<dbReference type="InterPro" id="IPR029058">
    <property type="entry name" value="AB_hydrolase_fold"/>
</dbReference>
<proteinExistence type="predicted"/>
<feature type="domain" description="AB hydrolase-1" evidence="1">
    <location>
        <begin position="27"/>
        <end position="278"/>
    </location>
</feature>
<keyword evidence="3" id="KW-1185">Reference proteome</keyword>
<reference evidence="2 3" key="1">
    <citation type="submission" date="2017-03" db="EMBL/GenBank/DDBJ databases">
        <title>Complete genome sequence of Candidatus 'Thiodictyon syntrophicum' sp. nov. strain Cad16T, a photolithoautotroph purple sulfur bacterium isolated from an alpine meromictic lake.</title>
        <authorList>
            <person name="Luedin S.M."/>
            <person name="Pothier J.F."/>
            <person name="Danza F."/>
            <person name="Storelli N."/>
            <person name="Wittwer M."/>
            <person name="Tonolla M."/>
        </authorList>
    </citation>
    <scope>NUCLEOTIDE SEQUENCE [LARGE SCALE GENOMIC DNA]</scope>
    <source>
        <strain evidence="2 3">Cad16T</strain>
    </source>
</reference>
<dbReference type="InterPro" id="IPR050266">
    <property type="entry name" value="AB_hydrolase_sf"/>
</dbReference>
<evidence type="ECO:0000313" key="2">
    <source>
        <dbReference type="EMBL" id="AUB81197.1"/>
    </source>
</evidence>
<dbReference type="EMBL" id="CP020370">
    <property type="protein sequence ID" value="AUB81197.1"/>
    <property type="molecule type" value="Genomic_DNA"/>
</dbReference>
<dbReference type="Gene3D" id="3.40.50.1820">
    <property type="entry name" value="alpha/beta hydrolase"/>
    <property type="match status" value="1"/>
</dbReference>
<organism evidence="2 3">
    <name type="scientific">Candidatus Thiodictyon syntrophicum</name>
    <dbReference type="NCBI Taxonomy" id="1166950"/>
    <lineage>
        <taxon>Bacteria</taxon>
        <taxon>Pseudomonadati</taxon>
        <taxon>Pseudomonadota</taxon>
        <taxon>Gammaproteobacteria</taxon>
        <taxon>Chromatiales</taxon>
        <taxon>Chromatiaceae</taxon>
        <taxon>Thiodictyon</taxon>
    </lineage>
</organism>